<dbReference type="Pfam" id="PF10955">
    <property type="entry name" value="Fin"/>
    <property type="match status" value="1"/>
</dbReference>
<dbReference type="GO" id="GO:0010468">
    <property type="term" value="P:regulation of gene expression"/>
    <property type="evidence" value="ECO:0007669"/>
    <property type="project" value="InterPro"/>
</dbReference>
<dbReference type="AlphaFoldDB" id="A0A9X2IQU0"/>
<accession>A0A9X2IQU0</accession>
<evidence type="ECO:0000313" key="2">
    <source>
        <dbReference type="Proteomes" id="UP001139179"/>
    </source>
</evidence>
<proteinExistence type="predicted"/>
<dbReference type="InterPro" id="IPR020115">
    <property type="entry name" value="Fin"/>
</dbReference>
<protein>
    <submittedName>
        <fullName evidence="1">Anti-sigma-F factor Fin family protein</fullName>
    </submittedName>
</protein>
<dbReference type="Proteomes" id="UP001139179">
    <property type="component" value="Unassembled WGS sequence"/>
</dbReference>
<evidence type="ECO:0000313" key="1">
    <source>
        <dbReference type="EMBL" id="MCM3715792.1"/>
    </source>
</evidence>
<gene>
    <name evidence="1" type="ORF">M3202_17155</name>
</gene>
<keyword evidence="2" id="KW-1185">Reference proteome</keyword>
<comment type="caution">
    <text evidence="1">The sequence shown here is derived from an EMBL/GenBank/DDBJ whole genome shotgun (WGS) entry which is preliminary data.</text>
</comment>
<organism evidence="1 2">
    <name type="scientific">Halalkalibacter oceani</name>
    <dbReference type="NCBI Taxonomy" id="1653776"/>
    <lineage>
        <taxon>Bacteria</taxon>
        <taxon>Bacillati</taxon>
        <taxon>Bacillota</taxon>
        <taxon>Bacilli</taxon>
        <taxon>Bacillales</taxon>
        <taxon>Bacillaceae</taxon>
        <taxon>Halalkalibacter</taxon>
    </lineage>
</organism>
<name>A0A9X2IQU0_9BACI</name>
<dbReference type="EMBL" id="JAMBOL010000021">
    <property type="protein sequence ID" value="MCM3715792.1"/>
    <property type="molecule type" value="Genomic_DNA"/>
</dbReference>
<sequence length="75" mass="8600">MAIHYKCRHCQVELGAIDEELRAEALGFDSLTSTERTDMLTYEPNGDIHVNVICEDCHEALMRNPGLHELDRMIQ</sequence>
<dbReference type="RefSeq" id="WP_251195315.1">
    <property type="nucleotide sequence ID" value="NZ_JAMBOL010000021.1"/>
</dbReference>
<reference evidence="1" key="1">
    <citation type="submission" date="2022-05" db="EMBL/GenBank/DDBJ databases">
        <title>Comparative Genomics of Spacecraft Associated Microbes.</title>
        <authorList>
            <person name="Tran M.T."/>
            <person name="Wright A."/>
            <person name="Seuylemezian A."/>
            <person name="Eisen J."/>
            <person name="Coil D."/>
        </authorList>
    </citation>
    <scope>NUCLEOTIDE SEQUENCE</scope>
    <source>
        <strain evidence="1">214.1.1</strain>
    </source>
</reference>